<protein>
    <submittedName>
        <fullName evidence="2">Ectonucleotide pyrophosphatase/phosphodiesterase</fullName>
    </submittedName>
</protein>
<dbReference type="Pfam" id="PF01663">
    <property type="entry name" value="Phosphodiest"/>
    <property type="match status" value="1"/>
</dbReference>
<feature type="signal peptide" evidence="1">
    <location>
        <begin position="1"/>
        <end position="31"/>
    </location>
</feature>
<keyword evidence="1" id="KW-0732">Signal</keyword>
<dbReference type="EMBL" id="JBDIME010000002">
    <property type="protein sequence ID" value="MEN2788775.1"/>
    <property type="molecule type" value="Genomic_DNA"/>
</dbReference>
<organism evidence="2 3">
    <name type="scientific">Sphingomonas oligophenolica</name>
    <dbReference type="NCBI Taxonomy" id="301154"/>
    <lineage>
        <taxon>Bacteria</taxon>
        <taxon>Pseudomonadati</taxon>
        <taxon>Pseudomonadota</taxon>
        <taxon>Alphaproteobacteria</taxon>
        <taxon>Sphingomonadales</taxon>
        <taxon>Sphingomonadaceae</taxon>
        <taxon>Sphingomonas</taxon>
    </lineage>
</organism>
<dbReference type="Proteomes" id="UP001419910">
    <property type="component" value="Unassembled WGS sequence"/>
</dbReference>
<evidence type="ECO:0000313" key="2">
    <source>
        <dbReference type="EMBL" id="MEN2788775.1"/>
    </source>
</evidence>
<dbReference type="PANTHER" id="PTHR10151">
    <property type="entry name" value="ECTONUCLEOTIDE PYROPHOSPHATASE/PHOSPHODIESTERASE"/>
    <property type="match status" value="1"/>
</dbReference>
<name>A0ABU9XYZ2_9SPHN</name>
<feature type="chain" id="PRO_5045728520" evidence="1">
    <location>
        <begin position="32"/>
        <end position="418"/>
    </location>
</feature>
<dbReference type="PANTHER" id="PTHR10151:SF120">
    <property type="entry name" value="BIS(5'-ADENOSYL)-TRIPHOSPHATASE"/>
    <property type="match status" value="1"/>
</dbReference>
<dbReference type="SUPFAM" id="SSF53649">
    <property type="entry name" value="Alkaline phosphatase-like"/>
    <property type="match status" value="1"/>
</dbReference>
<dbReference type="RefSeq" id="WP_343890786.1">
    <property type="nucleotide sequence ID" value="NZ_BAAAEH010000035.1"/>
</dbReference>
<evidence type="ECO:0000256" key="1">
    <source>
        <dbReference type="SAM" id="SignalP"/>
    </source>
</evidence>
<dbReference type="Gene3D" id="3.30.1360.180">
    <property type="match status" value="1"/>
</dbReference>
<comment type="caution">
    <text evidence="2">The sequence shown here is derived from an EMBL/GenBank/DDBJ whole genome shotgun (WGS) entry which is preliminary data.</text>
</comment>
<dbReference type="CDD" id="cd16018">
    <property type="entry name" value="Enpp"/>
    <property type="match status" value="1"/>
</dbReference>
<dbReference type="InterPro" id="IPR002591">
    <property type="entry name" value="Phosphodiest/P_Trfase"/>
</dbReference>
<reference evidence="2 3" key="1">
    <citation type="submission" date="2024-05" db="EMBL/GenBank/DDBJ databases">
        <authorList>
            <person name="Liu Q."/>
            <person name="Xin Y.-H."/>
        </authorList>
    </citation>
    <scope>NUCLEOTIDE SEQUENCE [LARGE SCALE GENOMIC DNA]</scope>
    <source>
        <strain evidence="2 3">CGMCC 1.10181</strain>
    </source>
</reference>
<dbReference type="InterPro" id="IPR017850">
    <property type="entry name" value="Alkaline_phosphatase_core_sf"/>
</dbReference>
<evidence type="ECO:0000313" key="3">
    <source>
        <dbReference type="Proteomes" id="UP001419910"/>
    </source>
</evidence>
<dbReference type="Gene3D" id="3.40.720.10">
    <property type="entry name" value="Alkaline Phosphatase, subunit A"/>
    <property type="match status" value="1"/>
</dbReference>
<proteinExistence type="predicted"/>
<keyword evidence="3" id="KW-1185">Reference proteome</keyword>
<accession>A0ABU9XYZ2</accession>
<sequence>MSERMRLSGVRGWIALLAAFALPAGTAARQAAPATQAVAEARAPVTILVSIDAFRPDYLHKGNTPNLDSLAAGGVQGMMRPSFPSLTFPNHEAMITGLRPDRSGIVAGVMYDPRRPGLKFGNTEATQYDSFWWDAAEPLWITAEKQHIQTGVMFWPGLEIEHDGVRPTDWAHYDGNYPGENRVRTIIDWMRRPAAIRPKFAVLYLDIVDKTGHKKGIEGPEIVDAIRRTDGWIGDLVTGLKGLGQPANLVIVSDHGMTEIRPERTLLLPSILPADSYRFAQWGPFAGIDPTPGHEAQVEAALLAPHPFATCWRKADVPERYHYGKNARVSALICVAQAGGEIMPVLPTNKGDHGYDPDDPDMAAMLLLNGPAFRAGAAAPPKFDNVDIYPLLRDLIGLPPATDIDGTDAPFHDILVRR</sequence>
<gene>
    <name evidence="2" type="ORF">ABC974_03985</name>
</gene>